<proteinExistence type="predicted"/>
<keyword evidence="4 6" id="KW-1133">Transmembrane helix</keyword>
<dbReference type="EMBL" id="CP013011">
    <property type="protein sequence ID" value="ALL00930.1"/>
    <property type="molecule type" value="Genomic_DNA"/>
</dbReference>
<keyword evidence="3 6" id="KW-0812">Transmembrane</keyword>
<dbReference type="Pfam" id="PF02653">
    <property type="entry name" value="BPD_transp_2"/>
    <property type="match status" value="1"/>
</dbReference>
<dbReference type="KEGG" id="pdl:Pyrde_0880"/>
<evidence type="ECO:0000256" key="5">
    <source>
        <dbReference type="ARBA" id="ARBA00023136"/>
    </source>
</evidence>
<dbReference type="PANTHER" id="PTHR43370:SF1">
    <property type="entry name" value="GUANOSINE ABC TRANSPORTER PERMEASE PROTEIN NUPQ"/>
    <property type="match status" value="1"/>
</dbReference>
<dbReference type="GeneID" id="26099218"/>
<accession>A0A0P0N3H0</accession>
<keyword evidence="5 6" id="KW-0472">Membrane</keyword>
<feature type="transmembrane region" description="Helical" evidence="6">
    <location>
        <begin position="218"/>
        <end position="244"/>
    </location>
</feature>
<name>A0A0P0N3H0_9CREN</name>
<evidence type="ECO:0000256" key="6">
    <source>
        <dbReference type="SAM" id="Phobius"/>
    </source>
</evidence>
<reference evidence="7 8" key="1">
    <citation type="submission" date="2015-10" db="EMBL/GenBank/DDBJ databases">
        <title>Complete genome sequence of hyperthermophilic archaeon Pyrodictium delaneyi Su06.</title>
        <authorList>
            <person name="Jung J.-H."/>
            <person name="Lin J."/>
            <person name="Holden J.F."/>
            <person name="Park C.-S."/>
        </authorList>
    </citation>
    <scope>NUCLEOTIDE SEQUENCE [LARGE SCALE GENOMIC DNA]</scope>
    <source>
        <strain evidence="7 8">Su06</strain>
    </source>
</reference>
<organism evidence="7 8">
    <name type="scientific">Pyrodictium delaneyi</name>
    <dbReference type="NCBI Taxonomy" id="1273541"/>
    <lineage>
        <taxon>Archaea</taxon>
        <taxon>Thermoproteota</taxon>
        <taxon>Thermoprotei</taxon>
        <taxon>Desulfurococcales</taxon>
        <taxon>Pyrodictiaceae</taxon>
        <taxon>Pyrodictium</taxon>
    </lineage>
</organism>
<comment type="subcellular location">
    <subcellularLocation>
        <location evidence="1">Cell membrane</location>
        <topology evidence="1">Multi-pass membrane protein</topology>
    </subcellularLocation>
</comment>
<sequence length="298" mass="31135">MPEASVVLDFTLGVLYAMTPILLTAVGEIVAERAGIVNIGLEGIIMLGALAGAMAGEAAGSPWVGLAAGILVGAALGLLHAVLTVYLKGDHIIPGVGVNTLAYGLVPYMIIVYWHSAGQHQVPEYARVPHVAGISPVTIAAIAIAIATWYVLFRTSLGLKLRAVGENPEAADTVGVRVERLQTAAVVYGGMLAGLAGAFMSIDWLSTVTKEIAAGRGFISLALVVFSNWNPLLALGGAALFGFFDTFREWVKVLPGVKGVVPDTLLNTIPYIVTLAAVAGVLHRVRPPSHVGVPYRRE</sequence>
<gene>
    <name evidence="7" type="ORF">Pyrde_0880</name>
</gene>
<dbReference type="GO" id="GO:0005886">
    <property type="term" value="C:plasma membrane"/>
    <property type="evidence" value="ECO:0007669"/>
    <property type="project" value="UniProtKB-SubCell"/>
</dbReference>
<dbReference type="CDD" id="cd06580">
    <property type="entry name" value="TM_PBP1_transp_TpRbsC_like"/>
    <property type="match status" value="1"/>
</dbReference>
<evidence type="ECO:0000313" key="8">
    <source>
        <dbReference type="Proteomes" id="UP000058613"/>
    </source>
</evidence>
<dbReference type="RefSeq" id="WP_231656800.1">
    <property type="nucleotide sequence ID" value="NZ_CP013011.1"/>
</dbReference>
<protein>
    <submittedName>
        <fullName evidence="7">Nucleoside ABC transporter membrane protein</fullName>
    </submittedName>
</protein>
<feature type="transmembrane region" description="Helical" evidence="6">
    <location>
        <begin position="7"/>
        <end position="30"/>
    </location>
</feature>
<feature type="transmembrane region" description="Helical" evidence="6">
    <location>
        <begin position="92"/>
        <end position="116"/>
    </location>
</feature>
<feature type="transmembrane region" description="Helical" evidence="6">
    <location>
        <begin position="63"/>
        <end position="86"/>
    </location>
</feature>
<evidence type="ECO:0000256" key="1">
    <source>
        <dbReference type="ARBA" id="ARBA00004651"/>
    </source>
</evidence>
<evidence type="ECO:0000256" key="4">
    <source>
        <dbReference type="ARBA" id="ARBA00022989"/>
    </source>
</evidence>
<evidence type="ECO:0000256" key="3">
    <source>
        <dbReference type="ARBA" id="ARBA00022692"/>
    </source>
</evidence>
<dbReference type="STRING" id="1273541.Pyrde_0880"/>
<feature type="transmembrane region" description="Helical" evidence="6">
    <location>
        <begin position="128"/>
        <end position="152"/>
    </location>
</feature>
<feature type="transmembrane region" description="Helical" evidence="6">
    <location>
        <begin position="36"/>
        <end position="56"/>
    </location>
</feature>
<evidence type="ECO:0000313" key="7">
    <source>
        <dbReference type="EMBL" id="ALL00930.1"/>
    </source>
</evidence>
<dbReference type="GO" id="GO:0022857">
    <property type="term" value="F:transmembrane transporter activity"/>
    <property type="evidence" value="ECO:0007669"/>
    <property type="project" value="InterPro"/>
</dbReference>
<evidence type="ECO:0000256" key="2">
    <source>
        <dbReference type="ARBA" id="ARBA00022475"/>
    </source>
</evidence>
<feature type="transmembrane region" description="Helical" evidence="6">
    <location>
        <begin position="185"/>
        <end position="206"/>
    </location>
</feature>
<dbReference type="Proteomes" id="UP000058613">
    <property type="component" value="Chromosome"/>
</dbReference>
<dbReference type="InterPro" id="IPR001851">
    <property type="entry name" value="ABC_transp_permease"/>
</dbReference>
<dbReference type="PANTHER" id="PTHR43370">
    <property type="entry name" value="SUGAR ABC TRANSPORTER INTEGRAL MEMBRANE PROTEIN-RELATED"/>
    <property type="match status" value="1"/>
</dbReference>
<dbReference type="AlphaFoldDB" id="A0A0P0N3H0"/>
<keyword evidence="2" id="KW-1003">Cell membrane</keyword>